<dbReference type="InterPro" id="IPR046347">
    <property type="entry name" value="bZIP_sf"/>
</dbReference>
<dbReference type="KEGG" id="cput:CONPUDRAFT_137613"/>
<keyword evidence="11" id="KW-1185">Reference proteome</keyword>
<keyword evidence="5" id="KW-0804">Transcription</keyword>
<comment type="subcellular location">
    <subcellularLocation>
        <location evidence="1">Nucleus</location>
    </subcellularLocation>
</comment>
<dbReference type="SMART" id="SM00338">
    <property type="entry name" value="BRLZ"/>
    <property type="match status" value="1"/>
</dbReference>
<dbReference type="RefSeq" id="XP_007769337.1">
    <property type="nucleotide sequence ID" value="XM_007771147.1"/>
</dbReference>
<evidence type="ECO:0000256" key="1">
    <source>
        <dbReference type="ARBA" id="ARBA00004123"/>
    </source>
</evidence>
<dbReference type="AlphaFoldDB" id="A0A5M3MMH2"/>
<gene>
    <name evidence="10" type="ORF">CONPUDRAFT_137613</name>
</gene>
<feature type="compositionally biased region" description="Low complexity" evidence="8">
    <location>
        <begin position="102"/>
        <end position="124"/>
    </location>
</feature>
<proteinExistence type="inferred from homology"/>
<dbReference type="OrthoDB" id="674948at2759"/>
<reference evidence="11" key="1">
    <citation type="journal article" date="2012" name="Science">
        <title>The Paleozoic origin of enzymatic lignin decomposition reconstructed from 31 fungal genomes.</title>
        <authorList>
            <person name="Floudas D."/>
            <person name="Binder M."/>
            <person name="Riley R."/>
            <person name="Barry K."/>
            <person name="Blanchette R.A."/>
            <person name="Henrissat B."/>
            <person name="Martinez A.T."/>
            <person name="Otillar R."/>
            <person name="Spatafora J.W."/>
            <person name="Yadav J.S."/>
            <person name="Aerts A."/>
            <person name="Benoit I."/>
            <person name="Boyd A."/>
            <person name="Carlson A."/>
            <person name="Copeland A."/>
            <person name="Coutinho P.M."/>
            <person name="de Vries R.P."/>
            <person name="Ferreira P."/>
            <person name="Findley K."/>
            <person name="Foster B."/>
            <person name="Gaskell J."/>
            <person name="Glotzer D."/>
            <person name="Gorecki P."/>
            <person name="Heitman J."/>
            <person name="Hesse C."/>
            <person name="Hori C."/>
            <person name="Igarashi K."/>
            <person name="Jurgens J.A."/>
            <person name="Kallen N."/>
            <person name="Kersten P."/>
            <person name="Kohler A."/>
            <person name="Kuees U."/>
            <person name="Kumar T.K.A."/>
            <person name="Kuo A."/>
            <person name="LaButti K."/>
            <person name="Larrondo L.F."/>
            <person name="Lindquist E."/>
            <person name="Ling A."/>
            <person name="Lombard V."/>
            <person name="Lucas S."/>
            <person name="Lundell T."/>
            <person name="Martin R."/>
            <person name="McLaughlin D.J."/>
            <person name="Morgenstern I."/>
            <person name="Morin E."/>
            <person name="Murat C."/>
            <person name="Nagy L.G."/>
            <person name="Nolan M."/>
            <person name="Ohm R.A."/>
            <person name="Patyshakuliyeva A."/>
            <person name="Rokas A."/>
            <person name="Ruiz-Duenas F.J."/>
            <person name="Sabat G."/>
            <person name="Salamov A."/>
            <person name="Samejima M."/>
            <person name="Schmutz J."/>
            <person name="Slot J.C."/>
            <person name="St John F."/>
            <person name="Stenlid J."/>
            <person name="Sun H."/>
            <person name="Sun S."/>
            <person name="Syed K."/>
            <person name="Tsang A."/>
            <person name="Wiebenga A."/>
            <person name="Young D."/>
            <person name="Pisabarro A."/>
            <person name="Eastwood D.C."/>
            <person name="Martin F."/>
            <person name="Cullen D."/>
            <person name="Grigoriev I.V."/>
            <person name="Hibbett D.S."/>
        </authorList>
    </citation>
    <scope>NUCLEOTIDE SEQUENCE [LARGE SCALE GENOMIC DNA]</scope>
    <source>
        <strain evidence="11">RWD-64-598 SS2</strain>
    </source>
</reference>
<protein>
    <recommendedName>
        <fullName evidence="9">BZIP domain-containing protein</fullName>
    </recommendedName>
</protein>
<dbReference type="GO" id="GO:0003700">
    <property type="term" value="F:DNA-binding transcription factor activity"/>
    <property type="evidence" value="ECO:0007669"/>
    <property type="project" value="InterPro"/>
</dbReference>
<name>A0A5M3MMH2_CONPW</name>
<feature type="region of interest" description="Disordered" evidence="8">
    <location>
        <begin position="1"/>
        <end position="66"/>
    </location>
</feature>
<dbReference type="GO" id="GO:0005634">
    <property type="term" value="C:nucleus"/>
    <property type="evidence" value="ECO:0007669"/>
    <property type="project" value="UniProtKB-SubCell"/>
</dbReference>
<dbReference type="CDD" id="cd14812">
    <property type="entry name" value="bZIP_u3"/>
    <property type="match status" value="1"/>
</dbReference>
<evidence type="ECO:0000256" key="5">
    <source>
        <dbReference type="ARBA" id="ARBA00023163"/>
    </source>
</evidence>
<dbReference type="GO" id="GO:0003677">
    <property type="term" value="F:DNA binding"/>
    <property type="evidence" value="ECO:0007669"/>
    <property type="project" value="UniProtKB-KW"/>
</dbReference>
<evidence type="ECO:0000256" key="6">
    <source>
        <dbReference type="ARBA" id="ARBA00023242"/>
    </source>
</evidence>
<keyword evidence="6" id="KW-0539">Nucleus</keyword>
<evidence type="ECO:0000256" key="2">
    <source>
        <dbReference type="ARBA" id="ARBA00007163"/>
    </source>
</evidence>
<dbReference type="PANTHER" id="PTHR47416:SF8">
    <property type="entry name" value="BASIC-LEUCINE ZIPPER TRANSCRIPTION FACTOR E-RELATED"/>
    <property type="match status" value="1"/>
</dbReference>
<dbReference type="InterPro" id="IPR004827">
    <property type="entry name" value="bZIP"/>
</dbReference>
<keyword evidence="4" id="KW-0238">DNA-binding</keyword>
<feature type="region of interest" description="Disordered" evidence="8">
    <location>
        <begin position="95"/>
        <end position="158"/>
    </location>
</feature>
<feature type="coiled-coil region" evidence="7">
    <location>
        <begin position="179"/>
        <end position="236"/>
    </location>
</feature>
<comment type="caution">
    <text evidence="10">The sequence shown here is derived from an EMBL/GenBank/DDBJ whole genome shotgun (WGS) entry which is preliminary data.</text>
</comment>
<evidence type="ECO:0000256" key="8">
    <source>
        <dbReference type="SAM" id="MobiDB-lite"/>
    </source>
</evidence>
<keyword evidence="7" id="KW-0175">Coiled coil</keyword>
<organism evidence="10 11">
    <name type="scientific">Coniophora puteana (strain RWD-64-598)</name>
    <name type="common">Brown rot fungus</name>
    <dbReference type="NCBI Taxonomy" id="741705"/>
    <lineage>
        <taxon>Eukaryota</taxon>
        <taxon>Fungi</taxon>
        <taxon>Dikarya</taxon>
        <taxon>Basidiomycota</taxon>
        <taxon>Agaricomycotina</taxon>
        <taxon>Agaricomycetes</taxon>
        <taxon>Agaricomycetidae</taxon>
        <taxon>Boletales</taxon>
        <taxon>Coniophorineae</taxon>
        <taxon>Coniophoraceae</taxon>
        <taxon>Coniophora</taxon>
    </lineage>
</organism>
<dbReference type="EMBL" id="JH711579">
    <property type="protein sequence ID" value="EIW80379.1"/>
    <property type="molecule type" value="Genomic_DNA"/>
</dbReference>
<accession>A0A5M3MMH2</accession>
<dbReference type="SUPFAM" id="SSF57959">
    <property type="entry name" value="Leucine zipper domain"/>
    <property type="match status" value="1"/>
</dbReference>
<evidence type="ECO:0000313" key="10">
    <source>
        <dbReference type="EMBL" id="EIW80379.1"/>
    </source>
</evidence>
<dbReference type="Pfam" id="PF00170">
    <property type="entry name" value="bZIP_1"/>
    <property type="match status" value="1"/>
</dbReference>
<comment type="similarity">
    <text evidence="2">Belongs to the bZIP family.</text>
</comment>
<evidence type="ECO:0000256" key="7">
    <source>
        <dbReference type="SAM" id="Coils"/>
    </source>
</evidence>
<evidence type="ECO:0000313" key="11">
    <source>
        <dbReference type="Proteomes" id="UP000053558"/>
    </source>
</evidence>
<feature type="domain" description="BZIP" evidence="9">
    <location>
        <begin position="159"/>
        <end position="225"/>
    </location>
</feature>
<feature type="compositionally biased region" description="Polar residues" evidence="8">
    <location>
        <begin position="56"/>
        <end position="66"/>
    </location>
</feature>
<evidence type="ECO:0000259" key="9">
    <source>
        <dbReference type="SMART" id="SM00338"/>
    </source>
</evidence>
<dbReference type="PANTHER" id="PTHR47416">
    <property type="entry name" value="BASIC-LEUCINE ZIPPER TRANSCRIPTION FACTOR F-RELATED"/>
    <property type="match status" value="1"/>
</dbReference>
<keyword evidence="3" id="KW-0805">Transcription regulation</keyword>
<dbReference type="Gene3D" id="1.20.5.170">
    <property type="match status" value="1"/>
</dbReference>
<dbReference type="Proteomes" id="UP000053558">
    <property type="component" value="Unassembled WGS sequence"/>
</dbReference>
<evidence type="ECO:0000256" key="4">
    <source>
        <dbReference type="ARBA" id="ARBA00023125"/>
    </source>
</evidence>
<feature type="compositionally biased region" description="Polar residues" evidence="8">
    <location>
        <begin position="28"/>
        <end position="45"/>
    </location>
</feature>
<dbReference type="GeneID" id="19201051"/>
<sequence length="432" mass="46867">MSSNSSVTSSPNTMSSEAPFLPHHPSPSRASSWGGPSSVTSQSSGLDYYGLPPSPHSDNSTLVGSPLSSIKALRSAQLTPDSLCDSEQQQLCLPTHQVFDLPDTSNVSSPSPSSSASPSPYEPSTRGEKRSLSPTPGATRRKSTGERVTTKDFVPPDVSGLTKREARLVKNRAAAFLSRQRKREEFEAMEVRVKELEAEAVKFAAMSQQGGMSTEVEKLRAQLAEAEKREQALRSTLARQPNVKIESIDKPMASSSREASASLRNGHRLGFVPVLSGALTSYLGSDSWPQVPQFEIEPEVLDVFASLEVSYAPSSDGRGRVRIHRPLAVPVKNESRSPSSMQAWPVSGMNNFGSSFSNPMMATHSLPTASELDRLGPFMGMGAGQQRFDVDIPSTPSFYEHPGSMGHHQLAEAGFDYDPRFYNQYTPRMCKA</sequence>
<evidence type="ECO:0000256" key="3">
    <source>
        <dbReference type="ARBA" id="ARBA00023015"/>
    </source>
</evidence>
<feature type="compositionally biased region" description="Low complexity" evidence="8">
    <location>
        <begin position="1"/>
        <end position="16"/>
    </location>
</feature>